<feature type="transmembrane region" description="Helical" evidence="1">
    <location>
        <begin position="55"/>
        <end position="77"/>
    </location>
</feature>
<keyword evidence="1" id="KW-0472">Membrane</keyword>
<feature type="transmembrane region" description="Helical" evidence="1">
    <location>
        <begin position="171"/>
        <end position="199"/>
    </location>
</feature>
<accession>A0A0D0KR51</accession>
<dbReference type="OrthoDB" id="7845028at2"/>
<sequence>MDRVEFKTSPLYRLEATYMDDLARSSDKIDDTLAESLRDRLSEAEAKRDNNLKSLIVIDAILSIALSGKGFTIPVVNLSTQELPAIMEILVGLASLSICICSLSFTTWLTYSTLLTAVLNKGAKAQNMNGGLLRDAFNYNEVGLRLFQHHLALGGNELLEPQRTFRWVVRVYEIATSILFALIPIMHILLVAYGLVAIYESSGISVLHSLLFVAVFIGHLLAILFWFVPMREFKFLLLLRKKSPDDAV</sequence>
<feature type="transmembrane region" description="Helical" evidence="1">
    <location>
        <begin position="205"/>
        <end position="228"/>
    </location>
</feature>
<evidence type="ECO:0000313" key="3">
    <source>
        <dbReference type="Proteomes" id="UP000035017"/>
    </source>
</evidence>
<proteinExistence type="predicted"/>
<name>A0A0D0KR51_AGRTU</name>
<evidence type="ECO:0000256" key="1">
    <source>
        <dbReference type="SAM" id="Phobius"/>
    </source>
</evidence>
<gene>
    <name evidence="2" type="ORF">RU07_12310</name>
</gene>
<dbReference type="AlphaFoldDB" id="A0A0D0KR51"/>
<keyword evidence="1" id="KW-0812">Transmembrane</keyword>
<comment type="caution">
    <text evidence="2">The sequence shown here is derived from an EMBL/GenBank/DDBJ whole genome shotgun (WGS) entry which is preliminary data.</text>
</comment>
<dbReference type="EMBL" id="JXQV01000011">
    <property type="protein sequence ID" value="KIQ02224.1"/>
    <property type="molecule type" value="Genomic_DNA"/>
</dbReference>
<reference evidence="2 3" key="1">
    <citation type="submission" date="2014-12" db="EMBL/GenBank/DDBJ databases">
        <title>16Stimator: statistical estimation of ribosomal gene copy numbers from draft genome assemblies.</title>
        <authorList>
            <person name="Perisin M.A."/>
            <person name="Vetter M."/>
            <person name="Gilbert J.A."/>
            <person name="Bergelson J."/>
        </authorList>
    </citation>
    <scope>NUCLEOTIDE SEQUENCE [LARGE SCALE GENOMIC DNA]</scope>
    <source>
        <strain evidence="2 3">MEJ076</strain>
    </source>
</reference>
<evidence type="ECO:0000313" key="2">
    <source>
        <dbReference type="EMBL" id="KIQ02224.1"/>
    </source>
</evidence>
<protein>
    <submittedName>
        <fullName evidence="2">Uncharacterized protein</fullName>
    </submittedName>
</protein>
<organism evidence="2 3">
    <name type="scientific">Agrobacterium tumefaciens</name>
    <dbReference type="NCBI Taxonomy" id="358"/>
    <lineage>
        <taxon>Bacteria</taxon>
        <taxon>Pseudomonadati</taxon>
        <taxon>Pseudomonadota</taxon>
        <taxon>Alphaproteobacteria</taxon>
        <taxon>Hyphomicrobiales</taxon>
        <taxon>Rhizobiaceae</taxon>
        <taxon>Rhizobium/Agrobacterium group</taxon>
        <taxon>Agrobacterium</taxon>
        <taxon>Agrobacterium tumefaciens complex</taxon>
    </lineage>
</organism>
<feature type="transmembrane region" description="Helical" evidence="1">
    <location>
        <begin position="89"/>
        <end position="111"/>
    </location>
</feature>
<dbReference type="Proteomes" id="UP000035017">
    <property type="component" value="Unassembled WGS sequence"/>
</dbReference>
<keyword evidence="1" id="KW-1133">Transmembrane helix</keyword>